<comment type="caution">
    <text evidence="3">The sequence shown here is derived from an EMBL/GenBank/DDBJ whole genome shotgun (WGS) entry which is preliminary data.</text>
</comment>
<feature type="compositionally biased region" description="Low complexity" evidence="1">
    <location>
        <begin position="311"/>
        <end position="321"/>
    </location>
</feature>
<evidence type="ECO:0000259" key="2">
    <source>
        <dbReference type="Pfam" id="PF03819"/>
    </source>
</evidence>
<dbReference type="GO" id="GO:0006203">
    <property type="term" value="P:dGTP catabolic process"/>
    <property type="evidence" value="ECO:0007669"/>
    <property type="project" value="TreeGrafter"/>
</dbReference>
<dbReference type="SUPFAM" id="SSF101386">
    <property type="entry name" value="all-alpha NTP pyrophosphatases"/>
    <property type="match status" value="1"/>
</dbReference>
<dbReference type="GO" id="GO:0046081">
    <property type="term" value="P:dUTP catabolic process"/>
    <property type="evidence" value="ECO:0007669"/>
    <property type="project" value="TreeGrafter"/>
</dbReference>
<dbReference type="PANTHER" id="PTHR30522:SF0">
    <property type="entry name" value="NUCLEOSIDE TRIPHOSPHATE PYROPHOSPHOHYDROLASE"/>
    <property type="match status" value="1"/>
</dbReference>
<feature type="compositionally biased region" description="Basic and acidic residues" evidence="1">
    <location>
        <begin position="217"/>
        <end position="228"/>
    </location>
</feature>
<feature type="compositionally biased region" description="Low complexity" evidence="1">
    <location>
        <begin position="231"/>
        <end position="268"/>
    </location>
</feature>
<gene>
    <name evidence="3" type="ORF">GSY69_08515</name>
</gene>
<dbReference type="Gene3D" id="1.10.287.1080">
    <property type="entry name" value="MazG-like"/>
    <property type="match status" value="2"/>
</dbReference>
<feature type="region of interest" description="Disordered" evidence="1">
    <location>
        <begin position="79"/>
        <end position="100"/>
    </location>
</feature>
<dbReference type="PANTHER" id="PTHR30522">
    <property type="entry name" value="NUCLEOSIDE TRIPHOSPHATE PYROPHOSPHOHYDROLASE"/>
    <property type="match status" value="1"/>
</dbReference>
<evidence type="ECO:0000256" key="1">
    <source>
        <dbReference type="SAM" id="MobiDB-lite"/>
    </source>
</evidence>
<dbReference type="GO" id="GO:0046047">
    <property type="term" value="P:TTP catabolic process"/>
    <property type="evidence" value="ECO:0007669"/>
    <property type="project" value="TreeGrafter"/>
</dbReference>
<feature type="compositionally biased region" description="Low complexity" evidence="1">
    <location>
        <begin position="165"/>
        <end position="175"/>
    </location>
</feature>
<feature type="compositionally biased region" description="Gly residues" evidence="1">
    <location>
        <begin position="322"/>
        <end position="331"/>
    </location>
</feature>
<feature type="domain" description="NTP pyrophosphohydrolase MazG-like" evidence="2">
    <location>
        <begin position="31"/>
        <end position="78"/>
    </location>
</feature>
<accession>A0A6N9H7X5</accession>
<dbReference type="InterPro" id="IPR004518">
    <property type="entry name" value="MazG-like_dom"/>
</dbReference>
<name>A0A6N9H7X5_9MICO</name>
<dbReference type="GO" id="GO:0046061">
    <property type="term" value="P:dATP catabolic process"/>
    <property type="evidence" value="ECO:0007669"/>
    <property type="project" value="TreeGrafter"/>
</dbReference>
<dbReference type="GO" id="GO:0047429">
    <property type="term" value="F:nucleoside triphosphate diphosphatase activity"/>
    <property type="evidence" value="ECO:0007669"/>
    <property type="project" value="TreeGrafter"/>
</dbReference>
<feature type="region of interest" description="Disordered" evidence="1">
    <location>
        <begin position="144"/>
        <end position="176"/>
    </location>
</feature>
<dbReference type="GO" id="GO:0046052">
    <property type="term" value="P:UTP catabolic process"/>
    <property type="evidence" value="ECO:0007669"/>
    <property type="project" value="TreeGrafter"/>
</dbReference>
<proteinExistence type="predicted"/>
<dbReference type="AlphaFoldDB" id="A0A6N9H7X5"/>
<dbReference type="Pfam" id="PF03819">
    <property type="entry name" value="MazG"/>
    <property type="match status" value="1"/>
</dbReference>
<reference evidence="3 4" key="1">
    <citation type="submission" date="2020-01" db="EMBL/GenBank/DDBJ databases">
        <authorList>
            <person name="Deng T."/>
        </authorList>
    </citation>
    <scope>NUCLEOTIDE SEQUENCE [LARGE SCALE GENOMIC DNA]</scope>
    <source>
        <strain evidence="3 4">5221</strain>
    </source>
</reference>
<dbReference type="EMBL" id="WWEQ01000032">
    <property type="protein sequence ID" value="MYM20005.1"/>
    <property type="molecule type" value="Genomic_DNA"/>
</dbReference>
<dbReference type="RefSeq" id="WP_160953431.1">
    <property type="nucleotide sequence ID" value="NZ_WWEQ01000032.1"/>
</dbReference>
<protein>
    <recommendedName>
        <fullName evidence="2">NTP pyrophosphohydrolase MazG-like domain-containing protein</fullName>
    </recommendedName>
</protein>
<evidence type="ECO:0000313" key="4">
    <source>
        <dbReference type="Proteomes" id="UP000469215"/>
    </source>
</evidence>
<organism evidence="3 4">
    <name type="scientific">Brevibacterium rongguiense</name>
    <dbReference type="NCBI Taxonomy" id="2695267"/>
    <lineage>
        <taxon>Bacteria</taxon>
        <taxon>Bacillati</taxon>
        <taxon>Actinomycetota</taxon>
        <taxon>Actinomycetes</taxon>
        <taxon>Micrococcales</taxon>
        <taxon>Brevibacteriaceae</taxon>
        <taxon>Brevibacterium</taxon>
    </lineage>
</organism>
<dbReference type="Proteomes" id="UP000469215">
    <property type="component" value="Unassembled WGS sequence"/>
</dbReference>
<keyword evidence="4" id="KW-1185">Reference proteome</keyword>
<dbReference type="GO" id="GO:0046076">
    <property type="term" value="P:dTTP catabolic process"/>
    <property type="evidence" value="ECO:0007669"/>
    <property type="project" value="TreeGrafter"/>
</dbReference>
<feature type="region of interest" description="Disordered" evidence="1">
    <location>
        <begin position="310"/>
        <end position="331"/>
    </location>
</feature>
<feature type="region of interest" description="Disordered" evidence="1">
    <location>
        <begin position="217"/>
        <end position="268"/>
    </location>
</feature>
<sequence length="331" mass="33716">MSWERPDAAALSLPEAMALIRARCPWAAQHSHASLLPYLLEEAHELAAALEAGAPAADVEGELGDVYYQVLFHAALLDDPGSGPAPGSPVRAPNGEPASPRAIERIEARLKDKLVRRHPHVFAAQAPVPLAEVERRYEEVKAAERAERAADAAGSSGRGAGGPAHPGSSAGSGAARVRDSLSSIPVTMPALARASAIAGRLERLDLDARGLLRARERAGARPGEDAHVSDAAAQAGPEATAQAAPAVAAQRKATTPEGTTPEGTTPEGAADAEARALGDELLRLAVGARAAGIDAEAALRAATARLEERAAAAAATREPAPGHGGSGGDLH</sequence>
<evidence type="ECO:0000313" key="3">
    <source>
        <dbReference type="EMBL" id="MYM20005.1"/>
    </source>
</evidence>
<dbReference type="InterPro" id="IPR011551">
    <property type="entry name" value="NTP_PyrPHydrolase_MazG"/>
</dbReference>